<dbReference type="InterPro" id="IPR019734">
    <property type="entry name" value="TPR_rpt"/>
</dbReference>
<dbReference type="Gene3D" id="1.25.40.10">
    <property type="entry name" value="Tetratricopeptide repeat domain"/>
    <property type="match status" value="1"/>
</dbReference>
<organism evidence="4">
    <name type="scientific">hydrothermal vent metagenome</name>
    <dbReference type="NCBI Taxonomy" id="652676"/>
    <lineage>
        <taxon>unclassified sequences</taxon>
        <taxon>metagenomes</taxon>
        <taxon>ecological metagenomes</taxon>
    </lineage>
</organism>
<dbReference type="Pfam" id="PF13469">
    <property type="entry name" value="Sulfotransfer_3"/>
    <property type="match status" value="1"/>
</dbReference>
<evidence type="ECO:0000256" key="2">
    <source>
        <dbReference type="ARBA" id="ARBA00022737"/>
    </source>
</evidence>
<dbReference type="InterPro" id="IPR027417">
    <property type="entry name" value="P-loop_NTPase"/>
</dbReference>
<reference evidence="4" key="1">
    <citation type="submission" date="2018-06" db="EMBL/GenBank/DDBJ databases">
        <authorList>
            <person name="Zhirakovskaya E."/>
        </authorList>
    </citation>
    <scope>NUCLEOTIDE SEQUENCE</scope>
</reference>
<dbReference type="PANTHER" id="PTHR12788:SF10">
    <property type="entry name" value="PROTEIN-TYROSINE SULFOTRANSFERASE"/>
    <property type="match status" value="1"/>
</dbReference>
<dbReference type="PROSITE" id="PS50005">
    <property type="entry name" value="TPR"/>
    <property type="match status" value="1"/>
</dbReference>
<dbReference type="AlphaFoldDB" id="A0A3B0SE77"/>
<evidence type="ECO:0000256" key="3">
    <source>
        <dbReference type="ARBA" id="ARBA00022803"/>
    </source>
</evidence>
<dbReference type="GO" id="GO:0005794">
    <property type="term" value="C:Golgi apparatus"/>
    <property type="evidence" value="ECO:0007669"/>
    <property type="project" value="UniProtKB-ARBA"/>
</dbReference>
<proteinExistence type="predicted"/>
<dbReference type="SUPFAM" id="SSF52540">
    <property type="entry name" value="P-loop containing nucleoside triphosphate hydrolases"/>
    <property type="match status" value="1"/>
</dbReference>
<keyword evidence="2" id="KW-0677">Repeat</keyword>
<evidence type="ECO:0008006" key="5">
    <source>
        <dbReference type="Google" id="ProtNLM"/>
    </source>
</evidence>
<accession>A0A3B0SE77</accession>
<dbReference type="GO" id="GO:0008476">
    <property type="term" value="F:protein-tyrosine sulfotransferase activity"/>
    <property type="evidence" value="ECO:0007669"/>
    <property type="project" value="InterPro"/>
</dbReference>
<dbReference type="PANTHER" id="PTHR12788">
    <property type="entry name" value="PROTEIN-TYROSINE SULFOTRANSFERASE 2"/>
    <property type="match status" value="1"/>
</dbReference>
<evidence type="ECO:0000313" key="4">
    <source>
        <dbReference type="EMBL" id="VAW02620.1"/>
    </source>
</evidence>
<sequence length="511" mass="55955">MAPPTTPNQTNNRPLDQAQTYLQTGQKHEAYRICRDLLARNPAEKPALGVAWGKLSSICDALGDVDGAALALKRYVAAHPKDLSARGRLAEYLGEAGHIDDAISVAGQLLTEIEARNGPTAGLLRGLGFFHAQKGDFERAEKYYRAALKCAPEETASWEQLSAIKRFAPGDPDVKTMQALFNAPSKPANIKNRIPLAYALGKAYEDLGEVEKAFSCIAEGAQLKAAQTPFDAVEYSNAILAIKAKFAAPPRATAAIDDCSVPRPIFILGVPRSGTSLVEHILASHRDVCGGGEMKLLGLAMAPLGDLLGPETDDFLKQNDAAGSKPTSRQAIADTYRGLVRRRFGDTPVVTDKNLTNAIYAGVIARAMPDAKFIYCRRDPTDLAWSCFKKNFGARLSWSNDLVDIARFIHVYEQLIEFWRAQMPERILTVAYEDLVESPSEWTDKMLTFCDLAQDEACYKPHKSCRTVATASLAQVRQPIYKSAIGSSQAYRNHLQPFIDAYAELCNAKKT</sequence>
<dbReference type="InterPro" id="IPR013105">
    <property type="entry name" value="TPR_2"/>
</dbReference>
<dbReference type="Pfam" id="PF13432">
    <property type="entry name" value="TPR_16"/>
    <property type="match status" value="1"/>
</dbReference>
<dbReference type="SMART" id="SM00028">
    <property type="entry name" value="TPR"/>
    <property type="match status" value="3"/>
</dbReference>
<dbReference type="InterPro" id="IPR026634">
    <property type="entry name" value="TPST-like"/>
</dbReference>
<name>A0A3B0SE77_9ZZZZ</name>
<protein>
    <recommendedName>
        <fullName evidence="5">TPR domain/sulfotransferase domain protein</fullName>
    </recommendedName>
</protein>
<keyword evidence="3" id="KW-0802">TPR repeat</keyword>
<dbReference type="SUPFAM" id="SSF48452">
    <property type="entry name" value="TPR-like"/>
    <property type="match status" value="1"/>
</dbReference>
<evidence type="ECO:0000256" key="1">
    <source>
        <dbReference type="ARBA" id="ARBA00022679"/>
    </source>
</evidence>
<gene>
    <name evidence="4" type="ORF">MNBD_ALPHA05-340</name>
</gene>
<dbReference type="EMBL" id="UOEH01000368">
    <property type="protein sequence ID" value="VAW02620.1"/>
    <property type="molecule type" value="Genomic_DNA"/>
</dbReference>
<dbReference type="InterPro" id="IPR011990">
    <property type="entry name" value="TPR-like_helical_dom_sf"/>
</dbReference>
<dbReference type="Gene3D" id="3.40.50.300">
    <property type="entry name" value="P-loop containing nucleotide triphosphate hydrolases"/>
    <property type="match status" value="1"/>
</dbReference>
<dbReference type="Pfam" id="PF07719">
    <property type="entry name" value="TPR_2"/>
    <property type="match status" value="1"/>
</dbReference>
<keyword evidence="1" id="KW-0808">Transferase</keyword>